<dbReference type="Gene3D" id="1.20.1250.20">
    <property type="entry name" value="MFS general substrate transporter like domains"/>
    <property type="match status" value="1"/>
</dbReference>
<dbReference type="AlphaFoldDB" id="A0A2T2X9Z1"/>
<keyword evidence="4 6" id="KW-1133">Transmembrane helix</keyword>
<feature type="transmembrane region" description="Helical" evidence="6">
    <location>
        <begin position="347"/>
        <end position="366"/>
    </location>
</feature>
<dbReference type="InterPro" id="IPR011701">
    <property type="entry name" value="MFS"/>
</dbReference>
<keyword evidence="5 6" id="KW-0472">Membrane</keyword>
<gene>
    <name evidence="8" type="ORF">C7B43_02540</name>
</gene>
<dbReference type="SUPFAM" id="SSF103473">
    <property type="entry name" value="MFS general substrate transporter"/>
    <property type="match status" value="1"/>
</dbReference>
<protein>
    <submittedName>
        <fullName evidence="8">MFS transporter</fullName>
    </submittedName>
</protein>
<comment type="caution">
    <text evidence="8">The sequence shown here is derived from an EMBL/GenBank/DDBJ whole genome shotgun (WGS) entry which is preliminary data.</text>
</comment>
<evidence type="ECO:0000256" key="6">
    <source>
        <dbReference type="SAM" id="Phobius"/>
    </source>
</evidence>
<feature type="transmembrane region" description="Helical" evidence="6">
    <location>
        <begin position="147"/>
        <end position="168"/>
    </location>
</feature>
<evidence type="ECO:0000259" key="7">
    <source>
        <dbReference type="PROSITE" id="PS50850"/>
    </source>
</evidence>
<organism evidence="8 9">
    <name type="scientific">Sulfobacillus benefaciens</name>
    <dbReference type="NCBI Taxonomy" id="453960"/>
    <lineage>
        <taxon>Bacteria</taxon>
        <taxon>Bacillati</taxon>
        <taxon>Bacillota</taxon>
        <taxon>Clostridia</taxon>
        <taxon>Eubacteriales</taxon>
        <taxon>Clostridiales Family XVII. Incertae Sedis</taxon>
        <taxon>Sulfobacillus</taxon>
    </lineage>
</organism>
<evidence type="ECO:0000313" key="8">
    <source>
        <dbReference type="EMBL" id="PSR31266.1"/>
    </source>
</evidence>
<comment type="subcellular location">
    <subcellularLocation>
        <location evidence="1">Cell membrane</location>
        <topology evidence="1">Multi-pass membrane protein</topology>
    </subcellularLocation>
</comment>
<dbReference type="PROSITE" id="PS50850">
    <property type="entry name" value="MFS"/>
    <property type="match status" value="1"/>
</dbReference>
<dbReference type="PANTHER" id="PTHR43129">
    <property type="entry name" value="FOSMIDOMYCIN RESISTANCE PROTEIN"/>
    <property type="match status" value="1"/>
</dbReference>
<feature type="transmembrane region" description="Helical" evidence="6">
    <location>
        <begin position="287"/>
        <end position="308"/>
    </location>
</feature>
<feature type="transmembrane region" description="Helical" evidence="6">
    <location>
        <begin position="174"/>
        <end position="192"/>
    </location>
</feature>
<feature type="transmembrane region" description="Helical" evidence="6">
    <location>
        <begin position="314"/>
        <end position="335"/>
    </location>
</feature>
<name>A0A2T2X9Z1_9FIRM</name>
<evidence type="ECO:0000256" key="4">
    <source>
        <dbReference type="ARBA" id="ARBA00022989"/>
    </source>
</evidence>
<evidence type="ECO:0000256" key="5">
    <source>
        <dbReference type="ARBA" id="ARBA00023136"/>
    </source>
</evidence>
<dbReference type="Proteomes" id="UP000242699">
    <property type="component" value="Unassembled WGS sequence"/>
</dbReference>
<dbReference type="PANTHER" id="PTHR43129:SF1">
    <property type="entry name" value="FOSMIDOMYCIN RESISTANCE PROTEIN"/>
    <property type="match status" value="1"/>
</dbReference>
<dbReference type="GO" id="GO:0022857">
    <property type="term" value="F:transmembrane transporter activity"/>
    <property type="evidence" value="ECO:0007669"/>
    <property type="project" value="InterPro"/>
</dbReference>
<feature type="transmembrane region" description="Helical" evidence="6">
    <location>
        <begin position="83"/>
        <end position="102"/>
    </location>
</feature>
<evidence type="ECO:0000313" key="9">
    <source>
        <dbReference type="Proteomes" id="UP000242699"/>
    </source>
</evidence>
<evidence type="ECO:0000256" key="3">
    <source>
        <dbReference type="ARBA" id="ARBA00022692"/>
    </source>
</evidence>
<dbReference type="Pfam" id="PF07690">
    <property type="entry name" value="MFS_1"/>
    <property type="match status" value="1"/>
</dbReference>
<feature type="domain" description="Major facilitator superfamily (MFS) profile" evidence="7">
    <location>
        <begin position="1"/>
        <end position="401"/>
    </location>
</feature>
<dbReference type="InterPro" id="IPR036259">
    <property type="entry name" value="MFS_trans_sf"/>
</dbReference>
<dbReference type="InterPro" id="IPR020846">
    <property type="entry name" value="MFS_dom"/>
</dbReference>
<sequence length="402" mass="41519">MAGPIRMVNRQVTGSNSSWMQVLIWGSAHAINDGYPTLYLPLLPLLMLRWHFGVSQAGLLAGLLALTTQALQPFLGAWADRRGGPWFVVGGLLIGALGNALGLALSPAYWIFAIALMLGGLGNASFHPHMAALVSLRHKDHPGRNMSGWMVSGMLGHILAPLAVVALWKWGGAPSVAILAVPGLLAALALYPSAKTVPTPSRPEKRTKTKMNWKAWPAMWKRGGVFLGIVALRSMGSASLLTLLPIVWDHRGGSSAETGALLAVVYAGGMVGNLLGGSLSDALGPRLVLGGSLLGSGLAAALGGMATAGIGWPFWLAVGIWGFLVNGAGAVVIVYGQSLFPGNLGMASGLTMGLGSTMGAFGAWAVGAVAQWHGLSMAVDAAALCLILATVPVGWLRKPALQ</sequence>
<dbReference type="GO" id="GO:0005886">
    <property type="term" value="C:plasma membrane"/>
    <property type="evidence" value="ECO:0007669"/>
    <property type="project" value="UniProtKB-SubCell"/>
</dbReference>
<keyword evidence="3 6" id="KW-0812">Transmembrane</keyword>
<feature type="transmembrane region" description="Helical" evidence="6">
    <location>
        <begin position="260"/>
        <end position="280"/>
    </location>
</feature>
<accession>A0A2T2X9Z1</accession>
<proteinExistence type="predicted"/>
<feature type="transmembrane region" description="Helical" evidence="6">
    <location>
        <begin position="224"/>
        <end position="248"/>
    </location>
</feature>
<evidence type="ECO:0000256" key="1">
    <source>
        <dbReference type="ARBA" id="ARBA00004651"/>
    </source>
</evidence>
<reference evidence="8 9" key="1">
    <citation type="journal article" date="2014" name="BMC Genomics">
        <title>Comparison of environmental and isolate Sulfobacillus genomes reveals diverse carbon, sulfur, nitrogen, and hydrogen metabolisms.</title>
        <authorList>
            <person name="Justice N.B."/>
            <person name="Norman A."/>
            <person name="Brown C.T."/>
            <person name="Singh A."/>
            <person name="Thomas B.C."/>
            <person name="Banfield J.F."/>
        </authorList>
    </citation>
    <scope>NUCLEOTIDE SEQUENCE [LARGE SCALE GENOMIC DNA]</scope>
    <source>
        <strain evidence="8">AMDSBA1</strain>
    </source>
</reference>
<keyword evidence="2" id="KW-0813">Transport</keyword>
<evidence type="ECO:0000256" key="2">
    <source>
        <dbReference type="ARBA" id="ARBA00022448"/>
    </source>
</evidence>
<feature type="transmembrane region" description="Helical" evidence="6">
    <location>
        <begin position="108"/>
        <end position="126"/>
    </location>
</feature>
<dbReference type="EMBL" id="PXYT01000003">
    <property type="protein sequence ID" value="PSR31266.1"/>
    <property type="molecule type" value="Genomic_DNA"/>
</dbReference>
<feature type="transmembrane region" description="Helical" evidence="6">
    <location>
        <begin position="372"/>
        <end position="396"/>
    </location>
</feature>